<dbReference type="SUPFAM" id="SSF53335">
    <property type="entry name" value="S-adenosyl-L-methionine-dependent methyltransferases"/>
    <property type="match status" value="1"/>
</dbReference>
<keyword evidence="2 11" id="KW-0489">Methyltransferase</keyword>
<dbReference type="GO" id="GO:0003677">
    <property type="term" value="F:DNA binding"/>
    <property type="evidence" value="ECO:0007669"/>
    <property type="project" value="UniProtKB-KW"/>
</dbReference>
<keyword evidence="4" id="KW-0949">S-adenosyl-L-methionine</keyword>
<proteinExistence type="inferred from homology"/>
<protein>
    <recommendedName>
        <fullName evidence="8">Methyltransferase</fullName>
        <ecNumber evidence="8">2.1.1.-</ecNumber>
    </recommendedName>
</protein>
<accession>A0A1H5TBM4</accession>
<evidence type="ECO:0000259" key="9">
    <source>
        <dbReference type="Pfam" id="PF01555"/>
    </source>
</evidence>
<evidence type="ECO:0000256" key="5">
    <source>
        <dbReference type="ARBA" id="ARBA00022705"/>
    </source>
</evidence>
<dbReference type="RefSeq" id="WP_103870955.1">
    <property type="nucleotide sequence ID" value="NZ_FNUY01000001.1"/>
</dbReference>
<dbReference type="Pfam" id="PF18755">
    <property type="entry name" value="RAMA"/>
    <property type="match status" value="1"/>
</dbReference>
<dbReference type="PRINTS" id="PR00508">
    <property type="entry name" value="S21N4MTFRASE"/>
</dbReference>
<dbReference type="Gene3D" id="3.40.50.150">
    <property type="entry name" value="Vaccinia Virus protein VP39"/>
    <property type="match status" value="1"/>
</dbReference>
<evidence type="ECO:0000313" key="11">
    <source>
        <dbReference type="EMBL" id="SEF60272.1"/>
    </source>
</evidence>
<feature type="domain" description="RAMA" evidence="10">
    <location>
        <begin position="296"/>
        <end position="391"/>
    </location>
</feature>
<dbReference type="InterPro" id="IPR002941">
    <property type="entry name" value="DNA_methylase_N4/N6"/>
</dbReference>
<evidence type="ECO:0000256" key="8">
    <source>
        <dbReference type="RuleBase" id="RU362026"/>
    </source>
</evidence>
<dbReference type="OrthoDB" id="9800801at2"/>
<dbReference type="InterPro" id="IPR029063">
    <property type="entry name" value="SAM-dependent_MTases_sf"/>
</dbReference>
<dbReference type="GO" id="GO:0005737">
    <property type="term" value="C:cytoplasm"/>
    <property type="evidence" value="ECO:0007669"/>
    <property type="project" value="TreeGrafter"/>
</dbReference>
<evidence type="ECO:0000256" key="4">
    <source>
        <dbReference type="ARBA" id="ARBA00022691"/>
    </source>
</evidence>
<dbReference type="AlphaFoldDB" id="A0A1H5TBM4"/>
<dbReference type="EMBL" id="FNUY01000001">
    <property type="protein sequence ID" value="SEF60272.1"/>
    <property type="molecule type" value="Genomic_DNA"/>
</dbReference>
<dbReference type="GO" id="GO:0009007">
    <property type="term" value="F:site-specific DNA-methyltransferase (adenine-specific) activity"/>
    <property type="evidence" value="ECO:0007669"/>
    <property type="project" value="UniProtKB-EC"/>
</dbReference>
<evidence type="ECO:0000256" key="7">
    <source>
        <dbReference type="ARBA" id="ARBA00047942"/>
    </source>
</evidence>
<evidence type="ECO:0000313" key="12">
    <source>
        <dbReference type="Proteomes" id="UP000236743"/>
    </source>
</evidence>
<gene>
    <name evidence="11" type="ORF">SAMN04488115_101602</name>
</gene>
<keyword evidence="12" id="KW-1185">Reference proteome</keyword>
<dbReference type="InterPro" id="IPR002052">
    <property type="entry name" value="DNA_methylase_N6_adenine_CS"/>
</dbReference>
<dbReference type="InterPro" id="IPR001091">
    <property type="entry name" value="RM_Methyltransferase"/>
</dbReference>
<dbReference type="GO" id="GO:0008170">
    <property type="term" value="F:N-methyltransferase activity"/>
    <property type="evidence" value="ECO:0007669"/>
    <property type="project" value="InterPro"/>
</dbReference>
<dbReference type="PROSITE" id="PS00092">
    <property type="entry name" value="N6_MTASE"/>
    <property type="match status" value="1"/>
</dbReference>
<organism evidence="11 12">
    <name type="scientific">Bosea lathyri</name>
    <dbReference type="NCBI Taxonomy" id="1036778"/>
    <lineage>
        <taxon>Bacteria</taxon>
        <taxon>Pseudomonadati</taxon>
        <taxon>Pseudomonadota</taxon>
        <taxon>Alphaproteobacteria</taxon>
        <taxon>Hyphomicrobiales</taxon>
        <taxon>Boseaceae</taxon>
        <taxon>Bosea</taxon>
    </lineage>
</organism>
<keyword evidence="3" id="KW-0808">Transferase</keyword>
<evidence type="ECO:0000256" key="6">
    <source>
        <dbReference type="ARBA" id="ARBA00023125"/>
    </source>
</evidence>
<dbReference type="GO" id="GO:0006260">
    <property type="term" value="P:DNA replication"/>
    <property type="evidence" value="ECO:0007669"/>
    <property type="project" value="UniProtKB-KW"/>
</dbReference>
<keyword evidence="5" id="KW-0235">DNA replication</keyword>
<dbReference type="GO" id="GO:0032259">
    <property type="term" value="P:methylation"/>
    <property type="evidence" value="ECO:0007669"/>
    <property type="project" value="UniProtKB-KW"/>
</dbReference>
<dbReference type="EC" id="2.1.1.-" evidence="8"/>
<dbReference type="PANTHER" id="PTHR13370:SF3">
    <property type="entry name" value="TRNA (GUANINE(10)-N2)-METHYLTRANSFERASE HOMOLOG"/>
    <property type="match status" value="1"/>
</dbReference>
<feature type="domain" description="DNA methylase N-4/N-6" evidence="9">
    <location>
        <begin position="60"/>
        <end position="281"/>
    </location>
</feature>
<dbReference type="InterPro" id="IPR040843">
    <property type="entry name" value="RAMA"/>
</dbReference>
<dbReference type="PANTHER" id="PTHR13370">
    <property type="entry name" value="RNA METHYLASE-RELATED"/>
    <property type="match status" value="1"/>
</dbReference>
<comment type="similarity">
    <text evidence="1 8">Belongs to the N(4)/N(6)-methyltransferase family.</text>
</comment>
<evidence type="ECO:0000256" key="3">
    <source>
        <dbReference type="ARBA" id="ARBA00022679"/>
    </source>
</evidence>
<reference evidence="11 12" key="1">
    <citation type="submission" date="2016-10" db="EMBL/GenBank/DDBJ databases">
        <authorList>
            <person name="de Groot N.N."/>
        </authorList>
    </citation>
    <scope>NUCLEOTIDE SEQUENCE [LARGE SCALE GENOMIC DNA]</scope>
    <source>
        <strain evidence="11 12">DSM 26656</strain>
    </source>
</reference>
<dbReference type="FunFam" id="3.40.50.150:FF:000276">
    <property type="entry name" value="Methyltransferase"/>
    <property type="match status" value="1"/>
</dbReference>
<evidence type="ECO:0000259" key="10">
    <source>
        <dbReference type="Pfam" id="PF18755"/>
    </source>
</evidence>
<name>A0A1H5TBM4_9HYPH</name>
<keyword evidence="6" id="KW-0238">DNA-binding</keyword>
<dbReference type="Pfam" id="PF01555">
    <property type="entry name" value="N6_N4_Mtase"/>
    <property type="match status" value="1"/>
</dbReference>
<evidence type="ECO:0000256" key="2">
    <source>
        <dbReference type="ARBA" id="ARBA00022603"/>
    </source>
</evidence>
<dbReference type="Proteomes" id="UP000236743">
    <property type="component" value="Unassembled WGS sequence"/>
</dbReference>
<evidence type="ECO:0000256" key="1">
    <source>
        <dbReference type="ARBA" id="ARBA00006594"/>
    </source>
</evidence>
<comment type="catalytic activity">
    <reaction evidence="7">
        <text>a 2'-deoxyadenosine in DNA + S-adenosyl-L-methionine = an N(6)-methyl-2'-deoxyadenosine in DNA + S-adenosyl-L-homocysteine + H(+)</text>
        <dbReference type="Rhea" id="RHEA:15197"/>
        <dbReference type="Rhea" id="RHEA-COMP:12418"/>
        <dbReference type="Rhea" id="RHEA-COMP:12419"/>
        <dbReference type="ChEBI" id="CHEBI:15378"/>
        <dbReference type="ChEBI" id="CHEBI:57856"/>
        <dbReference type="ChEBI" id="CHEBI:59789"/>
        <dbReference type="ChEBI" id="CHEBI:90615"/>
        <dbReference type="ChEBI" id="CHEBI:90616"/>
        <dbReference type="EC" id="2.1.1.72"/>
    </reaction>
</comment>
<sequence length="394" mass="43153">MGILRTGTTSAAVRIQVPRTGRPALESRIKAASLPLELPLDQILIGDCVAAIDRLPAASVDLVFADPPYNLQLGGDLRRPDDSLVDAVDDDWDKFSSFAEYDAFTRAWLTACRRVLKPDGALWVIGSYHNIFRVGSILQDLGFWMLNDIVWRKANPMPNFRGRRFTNAHETLIWAARGERSKYTFHYEALKGGNEDLQMRSDWYLPLCTGEERLKDGAGAKVHPTQKPEALLARVMLSASNPGDVILDPFFGTGTTGAVAKALGRHFIGVERDTVYAEAARKRIAAIEPLPPEAFSTAPSKRSEPRVPFLSLVEAGLVKAGEIVVDEKRRHKATIRADGTLALGPAVGSIHKVGALAQGLPACNGWTFWHVERPAGLMLLDNLRGEIRAEMAAA</sequence>